<proteinExistence type="predicted"/>
<dbReference type="EMBL" id="QNQU01000004">
    <property type="protein sequence ID" value="RBQ10102.1"/>
    <property type="molecule type" value="Genomic_DNA"/>
</dbReference>
<keyword evidence="2" id="KW-1185">Reference proteome</keyword>
<dbReference type="AlphaFoldDB" id="A0A366LAE7"/>
<comment type="caution">
    <text evidence="1">The sequence shown here is derived from an EMBL/GenBank/DDBJ whole genome shotgun (WGS) entry which is preliminary data.</text>
</comment>
<dbReference type="OrthoDB" id="1333924at2"/>
<reference evidence="1 2" key="1">
    <citation type="submission" date="2018-07" db="EMBL/GenBank/DDBJ databases">
        <title>A draft genome of a endophytic bacteria, a new species of Pedobacter.</title>
        <authorList>
            <person name="Zhang Z.D."/>
            <person name="Chen Z.J."/>
        </authorList>
    </citation>
    <scope>NUCLEOTIDE SEQUENCE [LARGE SCALE GENOMIC DNA]</scope>
    <source>
        <strain evidence="1 2">RS10</strain>
    </source>
</reference>
<evidence type="ECO:0000313" key="1">
    <source>
        <dbReference type="EMBL" id="RBQ10102.1"/>
    </source>
</evidence>
<gene>
    <name evidence="1" type="ORF">DRW42_06625</name>
</gene>
<organism evidence="1 2">
    <name type="scientific">Pedobacter miscanthi</name>
    <dbReference type="NCBI Taxonomy" id="2259170"/>
    <lineage>
        <taxon>Bacteria</taxon>
        <taxon>Pseudomonadati</taxon>
        <taxon>Bacteroidota</taxon>
        <taxon>Sphingobacteriia</taxon>
        <taxon>Sphingobacteriales</taxon>
        <taxon>Sphingobacteriaceae</taxon>
        <taxon>Pedobacter</taxon>
    </lineage>
</organism>
<dbReference type="RefSeq" id="WP_113948033.1">
    <property type="nucleotide sequence ID" value="NZ_QNQU01000004.1"/>
</dbReference>
<accession>A0A366LAE7</accession>
<name>A0A366LAE7_9SPHI</name>
<dbReference type="Proteomes" id="UP000252081">
    <property type="component" value="Unassembled WGS sequence"/>
</dbReference>
<protein>
    <submittedName>
        <fullName evidence="1">Uncharacterized protein</fullName>
    </submittedName>
</protein>
<sequence>MTFYSRYQNGETQDVYNDIEKLGEKAFSPDFYPDVEKVLIETFERVKFNLDIIYNELININYVFWKNEIGDDDAIIKPADNTDQLFNTLAKSIEPVGKLPQSLKIFYKIVGSCNFAWNYQENENIMWEMADPIQITPLTYCVSEVTDEYWLEEMHEYIEDEEFGSAFLELSADNFHKDNVSGGAPYALQLTQAKSIDGYFLNEPNETTFINYLRICFESCGFPGMRNQSNQSFQNFFDKVKPQLKKI</sequence>
<evidence type="ECO:0000313" key="2">
    <source>
        <dbReference type="Proteomes" id="UP000252081"/>
    </source>
</evidence>